<evidence type="ECO:0000259" key="1">
    <source>
        <dbReference type="PROSITE" id="PS51163"/>
    </source>
</evidence>
<dbReference type="SUPFAM" id="SSF55821">
    <property type="entry name" value="YrdC/RibB"/>
    <property type="match status" value="1"/>
</dbReference>
<evidence type="ECO:0000313" key="3">
    <source>
        <dbReference type="Proteomes" id="UP000886722"/>
    </source>
</evidence>
<dbReference type="InterPro" id="IPR052532">
    <property type="entry name" value="SUA5_domain"/>
</dbReference>
<accession>A0A9D1GEE3</accession>
<dbReference type="Gene3D" id="3.90.870.10">
    <property type="entry name" value="DHBP synthase"/>
    <property type="match status" value="1"/>
</dbReference>
<reference evidence="2" key="2">
    <citation type="journal article" date="2021" name="PeerJ">
        <title>Extensive microbial diversity within the chicken gut microbiome revealed by metagenomics and culture.</title>
        <authorList>
            <person name="Gilroy R."/>
            <person name="Ravi A."/>
            <person name="Getino M."/>
            <person name="Pursley I."/>
            <person name="Horton D.L."/>
            <person name="Alikhan N.F."/>
            <person name="Baker D."/>
            <person name="Gharbi K."/>
            <person name="Hall N."/>
            <person name="Watson M."/>
            <person name="Adriaenssens E.M."/>
            <person name="Foster-Nyarko E."/>
            <person name="Jarju S."/>
            <person name="Secka A."/>
            <person name="Antonio M."/>
            <person name="Oren A."/>
            <person name="Chaudhuri R.R."/>
            <person name="La Ragione R."/>
            <person name="Hildebrand F."/>
            <person name="Pallen M.J."/>
        </authorList>
    </citation>
    <scope>NUCLEOTIDE SEQUENCE</scope>
    <source>
        <strain evidence="2">21143</strain>
    </source>
</reference>
<dbReference type="Pfam" id="PF01300">
    <property type="entry name" value="Sua5_yciO_yrdC"/>
    <property type="match status" value="1"/>
</dbReference>
<dbReference type="InterPro" id="IPR017945">
    <property type="entry name" value="DHBP_synth_RibB-like_a/b_dom"/>
</dbReference>
<reference evidence="2" key="1">
    <citation type="submission" date="2020-10" db="EMBL/GenBank/DDBJ databases">
        <authorList>
            <person name="Gilroy R."/>
        </authorList>
    </citation>
    <scope>NUCLEOTIDE SEQUENCE</scope>
    <source>
        <strain evidence="2">21143</strain>
    </source>
</reference>
<comment type="caution">
    <text evidence="2">The sequence shown here is derived from an EMBL/GenBank/DDBJ whole genome shotgun (WGS) entry which is preliminary data.</text>
</comment>
<evidence type="ECO:0000313" key="2">
    <source>
        <dbReference type="EMBL" id="HIT39338.1"/>
    </source>
</evidence>
<organism evidence="2 3">
    <name type="scientific">Candidatus Caccoplasma intestinavium</name>
    <dbReference type="NCBI Taxonomy" id="2840716"/>
    <lineage>
        <taxon>Bacteria</taxon>
        <taxon>Pseudomonadati</taxon>
        <taxon>Bacteroidota</taxon>
        <taxon>Bacteroidia</taxon>
        <taxon>Bacteroidales</taxon>
        <taxon>Bacteroidaceae</taxon>
        <taxon>Bacteroidaceae incertae sedis</taxon>
        <taxon>Candidatus Caccoplasma</taxon>
    </lineage>
</organism>
<protein>
    <submittedName>
        <fullName evidence="2">Threonylcarbamoyl-AMP synthase</fullName>
    </submittedName>
</protein>
<dbReference type="PROSITE" id="PS51163">
    <property type="entry name" value="YRDC"/>
    <property type="match status" value="1"/>
</dbReference>
<proteinExistence type="predicted"/>
<dbReference type="EMBL" id="DVKT01000036">
    <property type="protein sequence ID" value="HIT39338.1"/>
    <property type="molecule type" value="Genomic_DNA"/>
</dbReference>
<feature type="domain" description="YrdC-like" evidence="1">
    <location>
        <begin position="13"/>
        <end position="159"/>
    </location>
</feature>
<dbReference type="NCBIfam" id="TIGR00057">
    <property type="entry name" value="L-threonylcarbamoyladenylate synthase"/>
    <property type="match status" value="1"/>
</dbReference>
<dbReference type="PANTHER" id="PTHR42828:SF3">
    <property type="entry name" value="THREONYLCARBAMOYL-AMP SYNTHASE"/>
    <property type="match status" value="1"/>
</dbReference>
<feature type="non-terminal residue" evidence="2">
    <location>
        <position position="159"/>
    </location>
</feature>
<dbReference type="PANTHER" id="PTHR42828">
    <property type="entry name" value="DHBP SYNTHASE RIBB-LIKE ALPHA/BETA DOMAIN-CONTAINING PROTEIN"/>
    <property type="match status" value="1"/>
</dbReference>
<name>A0A9D1GEE3_9BACT</name>
<gene>
    <name evidence="2" type="ORF">IAD06_04815</name>
</gene>
<dbReference type="AlphaFoldDB" id="A0A9D1GEE3"/>
<sequence length="159" mass="17850">MDYVRIYTDNPSPKEIERVAAVLRDGGIIVYPTDTLYAIGCDALNVRAVERICRLKNIDTRKALLSIVCPDLSMLSQYAKVSNAHFKLMRRNLPGAFTFILPTSSQLPHIYKNRKTVGIRVPDNAIARAIARELGNPLMSTSISPHHTEIEYLTDPELI</sequence>
<dbReference type="InterPro" id="IPR006070">
    <property type="entry name" value="Sua5-like_dom"/>
</dbReference>
<dbReference type="GO" id="GO:0003725">
    <property type="term" value="F:double-stranded RNA binding"/>
    <property type="evidence" value="ECO:0007669"/>
    <property type="project" value="InterPro"/>
</dbReference>
<dbReference type="Proteomes" id="UP000886722">
    <property type="component" value="Unassembled WGS sequence"/>
</dbReference>